<evidence type="ECO:0000259" key="2">
    <source>
        <dbReference type="SMART" id="SM00666"/>
    </source>
</evidence>
<comment type="caution">
    <text evidence="3">The sequence shown here is derived from an EMBL/GenBank/DDBJ whole genome shotgun (WGS) entry which is preliminary data.</text>
</comment>
<name>A0AAX6FBT9_IRIPA</name>
<proteinExistence type="predicted"/>
<dbReference type="CDD" id="cd06410">
    <property type="entry name" value="PB1_UP2"/>
    <property type="match status" value="1"/>
</dbReference>
<dbReference type="InterPro" id="IPR053198">
    <property type="entry name" value="Gynoecium_Dev_Regulator"/>
</dbReference>
<sequence length="282" mass="30672">MSGTNEDSLSSPKNRMKLLCSYGGKILPRPSDGMLKYVGGETRVVSVPRTHQYELMEKISGMFNNTDIVMKYQVMPEDLDVLVSVRSDEDLHHMLEEYDRHESLPRSPSSSSRFRVFLFPSAMLPATLRSPSYVDTVNASGSIAIPAAPNDRPTFTISNSSAGTSPTSTIDYFAGGGRPVGLGMHRVRSTPNLSGSSSQLANNITSAGTPSANHHKSRMGGSGQQSQRRNYFTPSYGAPPTGWYGCPPGHTEESYSRSRSGNSSFQFSGGQPPVAPRRNIWD</sequence>
<dbReference type="Gene3D" id="3.10.20.90">
    <property type="entry name" value="Phosphatidylinositol 3-kinase Catalytic Subunit, Chain A, domain 1"/>
    <property type="match status" value="1"/>
</dbReference>
<feature type="compositionally biased region" description="Low complexity" evidence="1">
    <location>
        <begin position="257"/>
        <end position="271"/>
    </location>
</feature>
<dbReference type="Proteomes" id="UP001140949">
    <property type="component" value="Unassembled WGS sequence"/>
</dbReference>
<dbReference type="Pfam" id="PF00564">
    <property type="entry name" value="PB1"/>
    <property type="match status" value="1"/>
</dbReference>
<protein>
    <recommendedName>
        <fullName evidence="2">PB1 domain-containing protein</fullName>
    </recommendedName>
</protein>
<evidence type="ECO:0000313" key="5">
    <source>
        <dbReference type="Proteomes" id="UP001140949"/>
    </source>
</evidence>
<feature type="compositionally biased region" description="Polar residues" evidence="1">
    <location>
        <begin position="191"/>
        <end position="212"/>
    </location>
</feature>
<dbReference type="PANTHER" id="PTHR31066:SF47">
    <property type="entry name" value="PB1 DOMAIN-CONTAINING PROTEIN"/>
    <property type="match status" value="1"/>
</dbReference>
<feature type="domain" description="PB1" evidence="2">
    <location>
        <begin position="30"/>
        <end position="121"/>
    </location>
</feature>
<dbReference type="AlphaFoldDB" id="A0AAX6FBT9"/>
<evidence type="ECO:0000313" key="3">
    <source>
        <dbReference type="EMBL" id="KAJ6813689.1"/>
    </source>
</evidence>
<dbReference type="PANTHER" id="PTHR31066">
    <property type="entry name" value="OS05G0427100 PROTEIN-RELATED"/>
    <property type="match status" value="1"/>
</dbReference>
<dbReference type="EMBL" id="JANAVB010020400">
    <property type="protein sequence ID" value="KAJ6827168.1"/>
    <property type="molecule type" value="Genomic_DNA"/>
</dbReference>
<organism evidence="3 5">
    <name type="scientific">Iris pallida</name>
    <name type="common">Sweet iris</name>
    <dbReference type="NCBI Taxonomy" id="29817"/>
    <lineage>
        <taxon>Eukaryota</taxon>
        <taxon>Viridiplantae</taxon>
        <taxon>Streptophyta</taxon>
        <taxon>Embryophyta</taxon>
        <taxon>Tracheophyta</taxon>
        <taxon>Spermatophyta</taxon>
        <taxon>Magnoliopsida</taxon>
        <taxon>Liliopsida</taxon>
        <taxon>Asparagales</taxon>
        <taxon>Iridaceae</taxon>
        <taxon>Iridoideae</taxon>
        <taxon>Irideae</taxon>
        <taxon>Iris</taxon>
    </lineage>
</organism>
<feature type="compositionally biased region" description="Polar residues" evidence="1">
    <location>
        <begin position="224"/>
        <end position="233"/>
    </location>
</feature>
<keyword evidence="5" id="KW-1185">Reference proteome</keyword>
<reference evidence="3" key="2">
    <citation type="submission" date="2023-04" db="EMBL/GenBank/DDBJ databases">
        <authorList>
            <person name="Bruccoleri R.E."/>
            <person name="Oakeley E.J."/>
            <person name="Faust A.-M."/>
            <person name="Dessus-Babus S."/>
            <person name="Altorfer M."/>
            <person name="Burckhardt D."/>
            <person name="Oertli M."/>
            <person name="Naumann U."/>
            <person name="Petersen F."/>
            <person name="Wong J."/>
        </authorList>
    </citation>
    <scope>NUCLEOTIDE SEQUENCE</scope>
    <source>
        <strain evidence="3">GSM-AAB239-AS_SAM_17_03QT</strain>
        <tissue evidence="3">Leaf</tissue>
    </source>
</reference>
<dbReference type="InterPro" id="IPR000270">
    <property type="entry name" value="PB1_dom"/>
</dbReference>
<accession>A0AAX6FBT9</accession>
<gene>
    <name evidence="3" type="ORF">M6B38_142705</name>
    <name evidence="4" type="ORF">M6B38_367975</name>
</gene>
<evidence type="ECO:0000256" key="1">
    <source>
        <dbReference type="SAM" id="MobiDB-lite"/>
    </source>
</evidence>
<dbReference type="SUPFAM" id="SSF54277">
    <property type="entry name" value="CAD &amp; PB1 domains"/>
    <property type="match status" value="1"/>
</dbReference>
<dbReference type="EMBL" id="JANAVB010030220">
    <property type="protein sequence ID" value="KAJ6813689.1"/>
    <property type="molecule type" value="Genomic_DNA"/>
</dbReference>
<feature type="region of interest" description="Disordered" evidence="1">
    <location>
        <begin position="191"/>
        <end position="282"/>
    </location>
</feature>
<dbReference type="SMART" id="SM00666">
    <property type="entry name" value="PB1"/>
    <property type="match status" value="1"/>
</dbReference>
<evidence type="ECO:0000313" key="4">
    <source>
        <dbReference type="EMBL" id="KAJ6827168.1"/>
    </source>
</evidence>
<reference evidence="3" key="1">
    <citation type="journal article" date="2023" name="GigaByte">
        <title>Genome assembly of the bearded iris, Iris pallida Lam.</title>
        <authorList>
            <person name="Bruccoleri R.E."/>
            <person name="Oakeley E.J."/>
            <person name="Faust A.M.E."/>
            <person name="Altorfer M."/>
            <person name="Dessus-Babus S."/>
            <person name="Burckhardt D."/>
            <person name="Oertli M."/>
            <person name="Naumann U."/>
            <person name="Petersen F."/>
            <person name="Wong J."/>
        </authorList>
    </citation>
    <scope>NUCLEOTIDE SEQUENCE</scope>
    <source>
        <strain evidence="3">GSM-AAB239-AS_SAM_17_03QT</strain>
    </source>
</reference>